<keyword evidence="1" id="KW-0732">Signal</keyword>
<gene>
    <name evidence="2" type="ORF">EJ063_11010</name>
</gene>
<evidence type="ECO:0008006" key="4">
    <source>
        <dbReference type="Google" id="ProtNLM"/>
    </source>
</evidence>
<evidence type="ECO:0000313" key="2">
    <source>
        <dbReference type="EMBL" id="RTZ15599.1"/>
    </source>
</evidence>
<reference evidence="2 3" key="1">
    <citation type="submission" date="2018-12" db="EMBL/GenBank/DDBJ databases">
        <title>Vibrio sp. isolated from China Sea.</title>
        <authorList>
            <person name="Li Y."/>
        </authorList>
    </citation>
    <scope>NUCLEOTIDE SEQUENCE [LARGE SCALE GENOMIC DNA]</scope>
    <source>
        <strain evidence="2 3">BEI207</strain>
    </source>
</reference>
<proteinExistence type="predicted"/>
<accession>A0A432CV58</accession>
<name>A0A432CV58_9VIBR</name>
<keyword evidence="3" id="KW-1185">Reference proteome</keyword>
<sequence>MIYRHLVCVLSCALFTPFTLANDSLSPWSFSGFGTLGYSYENQDNIAFIRDFSKPLDIDQSGSWLTDSQLGAQISYRSSPYWDMTAQVVATDYIEYEPIDSLEWAYLALHPTQSLDVRLGRMGIDIFSLSDTRRVDYAHIWVRPPAETYGWIPLYSVDGIDATYHFETDNTFWRLKAQYGSSQSKSMMMEGSSIYHFEGDDLFALSLTAEHGDWTLRSSAARVTIGTPLPNEAQLVKDTLDYIASLGPSMVPTNVSQQANDLSNQIDILGKSINYFQLSATFDNYDWLVAGELAYSHSQARIMPNGLGGYITVAKRFNEFTPFAGYSLFKANDPAYQADEQWENIHPDLARLGAASAEIINAGRIEQQSSSIGVRWDFYRQAALTLQWDHFIISENGSGMWAGVGKGRDKENTVDLFSASIAFVF</sequence>
<protein>
    <recommendedName>
        <fullName evidence="4">Porin</fullName>
    </recommendedName>
</protein>
<dbReference type="EMBL" id="RXZH01000004">
    <property type="protein sequence ID" value="RTZ15599.1"/>
    <property type="molecule type" value="Genomic_DNA"/>
</dbReference>
<evidence type="ECO:0000256" key="1">
    <source>
        <dbReference type="SAM" id="SignalP"/>
    </source>
</evidence>
<dbReference type="AlphaFoldDB" id="A0A432CV58"/>
<dbReference type="RefSeq" id="WP_126574329.1">
    <property type="nucleotide sequence ID" value="NZ_RXZH01000004.1"/>
</dbReference>
<dbReference type="OrthoDB" id="197869at2"/>
<feature type="chain" id="PRO_5019304495" description="Porin" evidence="1">
    <location>
        <begin position="22"/>
        <end position="425"/>
    </location>
</feature>
<dbReference type="SUPFAM" id="SSF56935">
    <property type="entry name" value="Porins"/>
    <property type="match status" value="1"/>
</dbReference>
<comment type="caution">
    <text evidence="2">The sequence shown here is derived from an EMBL/GenBank/DDBJ whole genome shotgun (WGS) entry which is preliminary data.</text>
</comment>
<dbReference type="Proteomes" id="UP000268973">
    <property type="component" value="Unassembled WGS sequence"/>
</dbReference>
<feature type="signal peptide" evidence="1">
    <location>
        <begin position="1"/>
        <end position="21"/>
    </location>
</feature>
<evidence type="ECO:0000313" key="3">
    <source>
        <dbReference type="Proteomes" id="UP000268973"/>
    </source>
</evidence>
<organism evidence="2 3">
    <name type="scientific">Vibrio aquaticus</name>
    <dbReference type="NCBI Taxonomy" id="2496559"/>
    <lineage>
        <taxon>Bacteria</taxon>
        <taxon>Pseudomonadati</taxon>
        <taxon>Pseudomonadota</taxon>
        <taxon>Gammaproteobacteria</taxon>
        <taxon>Vibrionales</taxon>
        <taxon>Vibrionaceae</taxon>
        <taxon>Vibrio</taxon>
    </lineage>
</organism>